<protein>
    <submittedName>
        <fullName evidence="5">AraC-like DNA-binding protein</fullName>
    </submittedName>
</protein>
<dbReference type="SMART" id="SM00342">
    <property type="entry name" value="HTH_ARAC"/>
    <property type="match status" value="1"/>
</dbReference>
<dbReference type="Pfam" id="PF12833">
    <property type="entry name" value="HTH_18"/>
    <property type="match status" value="1"/>
</dbReference>
<dbReference type="Gene3D" id="1.10.10.60">
    <property type="entry name" value="Homeodomain-like"/>
    <property type="match status" value="1"/>
</dbReference>
<organism evidence="5 6">
    <name type="scientific">Pedobacter psychrotolerans</name>
    <dbReference type="NCBI Taxonomy" id="1843235"/>
    <lineage>
        <taxon>Bacteria</taxon>
        <taxon>Pseudomonadati</taxon>
        <taxon>Bacteroidota</taxon>
        <taxon>Sphingobacteriia</taxon>
        <taxon>Sphingobacteriales</taxon>
        <taxon>Sphingobacteriaceae</taxon>
        <taxon>Pedobacter</taxon>
    </lineage>
</organism>
<feature type="domain" description="HTH araC/xylS-type" evidence="4">
    <location>
        <begin position="31"/>
        <end position="128"/>
    </location>
</feature>
<dbReference type="AlphaFoldDB" id="A0A4R2H4T6"/>
<dbReference type="PANTHER" id="PTHR43280">
    <property type="entry name" value="ARAC-FAMILY TRANSCRIPTIONAL REGULATOR"/>
    <property type="match status" value="1"/>
</dbReference>
<evidence type="ECO:0000259" key="4">
    <source>
        <dbReference type="PROSITE" id="PS01124"/>
    </source>
</evidence>
<reference evidence="5 6" key="1">
    <citation type="submission" date="2019-03" db="EMBL/GenBank/DDBJ databases">
        <title>Genomic Encyclopedia of Type Strains, Phase IV (KMG-IV): sequencing the most valuable type-strain genomes for metagenomic binning, comparative biology and taxonomic classification.</title>
        <authorList>
            <person name="Goeker M."/>
        </authorList>
    </citation>
    <scope>NUCLEOTIDE SEQUENCE [LARGE SCALE GENOMIC DNA]</scope>
    <source>
        <strain evidence="5 6">DSM 103236</strain>
    </source>
</reference>
<evidence type="ECO:0000313" key="5">
    <source>
        <dbReference type="EMBL" id="TCO20612.1"/>
    </source>
</evidence>
<dbReference type="GO" id="GO:0003700">
    <property type="term" value="F:DNA-binding transcription factor activity"/>
    <property type="evidence" value="ECO:0007669"/>
    <property type="project" value="InterPro"/>
</dbReference>
<dbReference type="SUPFAM" id="SSF46689">
    <property type="entry name" value="Homeodomain-like"/>
    <property type="match status" value="1"/>
</dbReference>
<name>A0A4R2H4T6_9SPHI</name>
<keyword evidence="3" id="KW-0804">Transcription</keyword>
<dbReference type="PANTHER" id="PTHR43280:SF32">
    <property type="entry name" value="TRANSCRIPTIONAL REGULATORY PROTEIN"/>
    <property type="match status" value="1"/>
</dbReference>
<dbReference type="GO" id="GO:0043565">
    <property type="term" value="F:sequence-specific DNA binding"/>
    <property type="evidence" value="ECO:0007669"/>
    <property type="project" value="InterPro"/>
</dbReference>
<evidence type="ECO:0000313" key="6">
    <source>
        <dbReference type="Proteomes" id="UP000295684"/>
    </source>
</evidence>
<dbReference type="Proteomes" id="UP000295684">
    <property type="component" value="Unassembled WGS sequence"/>
</dbReference>
<evidence type="ECO:0000256" key="2">
    <source>
        <dbReference type="ARBA" id="ARBA00023125"/>
    </source>
</evidence>
<evidence type="ECO:0000256" key="3">
    <source>
        <dbReference type="ARBA" id="ARBA00023163"/>
    </source>
</evidence>
<dbReference type="InterPro" id="IPR009057">
    <property type="entry name" value="Homeodomain-like_sf"/>
</dbReference>
<dbReference type="InterPro" id="IPR018060">
    <property type="entry name" value="HTH_AraC"/>
</dbReference>
<dbReference type="EMBL" id="SLWO01000008">
    <property type="protein sequence ID" value="TCO20612.1"/>
    <property type="molecule type" value="Genomic_DNA"/>
</dbReference>
<keyword evidence="2 5" id="KW-0238">DNA-binding</keyword>
<accession>A0A4R2H4T6</accession>
<keyword evidence="1" id="KW-0805">Transcription regulation</keyword>
<gene>
    <name evidence="5" type="ORF">EV200_10852</name>
</gene>
<sequence>MITNIITMKIPQKFFVRQHEIAADYLRELDKHLDDIVSGRATEMFEVRDFAELLHVHPTHFSNTIKEATGHSPCFFFEERLMEISKSMLQNVGTPIAEIARTLTYDPSNFTKFFKHFAGQTPKQYREEYFKSLAKQEIITI</sequence>
<proteinExistence type="predicted"/>
<dbReference type="PROSITE" id="PS01124">
    <property type="entry name" value="HTH_ARAC_FAMILY_2"/>
    <property type="match status" value="1"/>
</dbReference>
<comment type="caution">
    <text evidence="5">The sequence shown here is derived from an EMBL/GenBank/DDBJ whole genome shotgun (WGS) entry which is preliminary data.</text>
</comment>
<evidence type="ECO:0000256" key="1">
    <source>
        <dbReference type="ARBA" id="ARBA00023015"/>
    </source>
</evidence>